<dbReference type="AlphaFoldDB" id="A0A317W8D5"/>
<feature type="transmembrane region" description="Helical" evidence="1">
    <location>
        <begin position="60"/>
        <end position="80"/>
    </location>
</feature>
<dbReference type="RefSeq" id="XP_025465259.1">
    <property type="nucleotide sequence ID" value="XM_025605859.1"/>
</dbReference>
<evidence type="ECO:0000256" key="1">
    <source>
        <dbReference type="SAM" id="Phobius"/>
    </source>
</evidence>
<sequence>MNQPMTHPGSSGELVRESFEIADRDRVRFLLGRRGGGLATAVKNQETMQLTFPWVTKNRFLPAPALSIAPYLLFIFYFYFRCFSGNFLKRGRYSELSKKLSQEFPCGRILVPNLSNNQTEPGTWCTIQGP</sequence>
<protein>
    <submittedName>
        <fullName evidence="2">Uncharacterized protein</fullName>
    </submittedName>
</protein>
<evidence type="ECO:0000313" key="3">
    <source>
        <dbReference type="Proteomes" id="UP000246702"/>
    </source>
</evidence>
<dbReference type="EMBL" id="MSFK01000022">
    <property type="protein sequence ID" value="PWY80400.1"/>
    <property type="molecule type" value="Genomic_DNA"/>
</dbReference>
<proteinExistence type="predicted"/>
<keyword evidence="1" id="KW-0812">Transmembrane</keyword>
<keyword evidence="1" id="KW-0472">Membrane</keyword>
<gene>
    <name evidence="2" type="ORF">BO94DRAFT_159731</name>
</gene>
<dbReference type="Proteomes" id="UP000246702">
    <property type="component" value="Unassembled WGS sequence"/>
</dbReference>
<dbReference type="GeneID" id="37108002"/>
<keyword evidence="3" id="KW-1185">Reference proteome</keyword>
<keyword evidence="1" id="KW-1133">Transmembrane helix</keyword>
<name>A0A317W8D5_9EURO</name>
<comment type="caution">
    <text evidence="2">The sequence shown here is derived from an EMBL/GenBank/DDBJ whole genome shotgun (WGS) entry which is preliminary data.</text>
</comment>
<evidence type="ECO:0000313" key="2">
    <source>
        <dbReference type="EMBL" id="PWY80400.1"/>
    </source>
</evidence>
<accession>A0A317W8D5</accession>
<organism evidence="2 3">
    <name type="scientific">Aspergillus sclerotioniger CBS 115572</name>
    <dbReference type="NCBI Taxonomy" id="1450535"/>
    <lineage>
        <taxon>Eukaryota</taxon>
        <taxon>Fungi</taxon>
        <taxon>Dikarya</taxon>
        <taxon>Ascomycota</taxon>
        <taxon>Pezizomycotina</taxon>
        <taxon>Eurotiomycetes</taxon>
        <taxon>Eurotiomycetidae</taxon>
        <taxon>Eurotiales</taxon>
        <taxon>Aspergillaceae</taxon>
        <taxon>Aspergillus</taxon>
        <taxon>Aspergillus subgen. Circumdati</taxon>
    </lineage>
</organism>
<reference evidence="2 3" key="1">
    <citation type="submission" date="2016-12" db="EMBL/GenBank/DDBJ databases">
        <title>The genomes of Aspergillus section Nigri reveals drivers in fungal speciation.</title>
        <authorList>
            <consortium name="DOE Joint Genome Institute"/>
            <person name="Vesth T.C."/>
            <person name="Nybo J."/>
            <person name="Theobald S."/>
            <person name="Brandl J."/>
            <person name="Frisvad J.C."/>
            <person name="Nielsen K.F."/>
            <person name="Lyhne E.K."/>
            <person name="Kogle M.E."/>
            <person name="Kuo A."/>
            <person name="Riley R."/>
            <person name="Clum A."/>
            <person name="Nolan M."/>
            <person name="Lipzen A."/>
            <person name="Salamov A."/>
            <person name="Henrissat B."/>
            <person name="Wiebenga A."/>
            <person name="De Vries R.P."/>
            <person name="Grigoriev I.V."/>
            <person name="Mortensen U.H."/>
            <person name="Andersen M.R."/>
            <person name="Baker S.E."/>
        </authorList>
    </citation>
    <scope>NUCLEOTIDE SEQUENCE [LARGE SCALE GENOMIC DNA]</scope>
    <source>
        <strain evidence="2 3">CBS 115572</strain>
    </source>
</reference>